<sequence length="126" mass="13839">MELFCLNKTLIKTSMTAAVCLAVVTILAGIFQNRLDINVGISTFSYLGVYVIALYLSKNNTGEKIILTLIDFLAVVILVSFGVVAVQKYHGFQIVALIVVAAVGTVGALWSIWLNNRFNVKRDEKQ</sequence>
<gene>
    <name evidence="2" type="ORF">FC96_GL000270</name>
</gene>
<dbReference type="PATRIC" id="fig|1302272.5.peg.267"/>
<dbReference type="STRING" id="1302272.FC96_GL000270"/>
<evidence type="ECO:0000313" key="3">
    <source>
        <dbReference type="Proteomes" id="UP000050911"/>
    </source>
</evidence>
<keyword evidence="1" id="KW-1133">Transmembrane helix</keyword>
<feature type="transmembrane region" description="Helical" evidence="1">
    <location>
        <begin position="37"/>
        <end position="56"/>
    </location>
</feature>
<reference evidence="2 3" key="1">
    <citation type="journal article" date="2015" name="Genome Announc.">
        <title>Expanding the biotechnology potential of lactobacilli through comparative genomics of 213 strains and associated genera.</title>
        <authorList>
            <person name="Sun Z."/>
            <person name="Harris H.M."/>
            <person name="McCann A."/>
            <person name="Guo C."/>
            <person name="Argimon S."/>
            <person name="Zhang W."/>
            <person name="Yang X."/>
            <person name="Jeffery I.B."/>
            <person name="Cooney J.C."/>
            <person name="Kagawa T.F."/>
            <person name="Liu W."/>
            <person name="Song Y."/>
            <person name="Salvetti E."/>
            <person name="Wrobel A."/>
            <person name="Rasinkangas P."/>
            <person name="Parkhill J."/>
            <person name="Rea M.C."/>
            <person name="O'Sullivan O."/>
            <person name="Ritari J."/>
            <person name="Douillard F.P."/>
            <person name="Paul Ross R."/>
            <person name="Yang R."/>
            <person name="Briner A.E."/>
            <person name="Felis G.E."/>
            <person name="de Vos W.M."/>
            <person name="Barrangou R."/>
            <person name="Klaenhammer T.R."/>
            <person name="Caufield P.W."/>
            <person name="Cui Y."/>
            <person name="Zhang H."/>
            <person name="O'Toole P.W."/>
        </authorList>
    </citation>
    <scope>NUCLEOTIDE SEQUENCE [LARGE SCALE GENOMIC DNA]</scope>
    <source>
        <strain evidence="2 3">JCM 15530</strain>
    </source>
</reference>
<name>A0A0R1I0I2_9LACO</name>
<evidence type="ECO:0000256" key="1">
    <source>
        <dbReference type="SAM" id="Phobius"/>
    </source>
</evidence>
<feature type="transmembrane region" description="Helical" evidence="1">
    <location>
        <begin position="65"/>
        <end position="86"/>
    </location>
</feature>
<keyword evidence="1" id="KW-0472">Membrane</keyword>
<dbReference type="AlphaFoldDB" id="A0A0R1I0I2"/>
<feature type="transmembrane region" description="Helical" evidence="1">
    <location>
        <begin position="12"/>
        <end position="31"/>
    </location>
</feature>
<dbReference type="EMBL" id="AZCX01000001">
    <property type="protein sequence ID" value="KRK49346.1"/>
    <property type="molecule type" value="Genomic_DNA"/>
</dbReference>
<organism evidence="2 3">
    <name type="scientific">Secundilactobacillus kimchicus JCM 15530</name>
    <dbReference type="NCBI Taxonomy" id="1302272"/>
    <lineage>
        <taxon>Bacteria</taxon>
        <taxon>Bacillati</taxon>
        <taxon>Bacillota</taxon>
        <taxon>Bacilli</taxon>
        <taxon>Lactobacillales</taxon>
        <taxon>Lactobacillaceae</taxon>
        <taxon>Secundilactobacillus</taxon>
    </lineage>
</organism>
<evidence type="ECO:0000313" key="2">
    <source>
        <dbReference type="EMBL" id="KRK49346.1"/>
    </source>
</evidence>
<protein>
    <submittedName>
        <fullName evidence="2">Uncharacterized protein</fullName>
    </submittedName>
</protein>
<comment type="caution">
    <text evidence="2">The sequence shown here is derived from an EMBL/GenBank/DDBJ whole genome shotgun (WGS) entry which is preliminary data.</text>
</comment>
<dbReference type="Proteomes" id="UP000050911">
    <property type="component" value="Unassembled WGS sequence"/>
</dbReference>
<keyword evidence="1" id="KW-0812">Transmembrane</keyword>
<keyword evidence="3" id="KW-1185">Reference proteome</keyword>
<proteinExistence type="predicted"/>
<feature type="transmembrane region" description="Helical" evidence="1">
    <location>
        <begin position="92"/>
        <end position="113"/>
    </location>
</feature>
<accession>A0A0R1I0I2</accession>